<comment type="caution">
    <text evidence="1">The sequence shown here is derived from an EMBL/GenBank/DDBJ whole genome shotgun (WGS) entry which is preliminary data.</text>
</comment>
<reference evidence="1 2" key="1">
    <citation type="submission" date="2012-05" db="EMBL/GenBank/DDBJ databases">
        <title>Recombination and specialization in a pathogen metapopulation.</title>
        <authorList>
            <person name="Gardiner A."/>
            <person name="Kemen E."/>
            <person name="Schultz-Larsen T."/>
            <person name="MacLean D."/>
            <person name="Van Oosterhout C."/>
            <person name="Jones J.D.G."/>
        </authorList>
    </citation>
    <scope>NUCLEOTIDE SEQUENCE [LARGE SCALE GENOMIC DNA]</scope>
    <source>
        <strain evidence="1 2">Ac Nc2</strain>
    </source>
</reference>
<evidence type="ECO:0000313" key="1">
    <source>
        <dbReference type="EMBL" id="CCI46095.1"/>
    </source>
</evidence>
<dbReference type="EMBL" id="CAIX01000116">
    <property type="protein sequence ID" value="CCI46095.1"/>
    <property type="molecule type" value="Genomic_DNA"/>
</dbReference>
<dbReference type="Proteomes" id="UP000053237">
    <property type="component" value="Unassembled WGS sequence"/>
</dbReference>
<sequence length="156" mass="17588">MTIRLSDSYDQVTKIICIQSILIMHSLSTMTSAVIHQCAVHYRQSKNINTYLNSTKRLRANRCKRLMSALFICTAHMSALRWQRLFDAIILLSAMTCDHCTSLSPASSFSKTLFPTLCLLQHSKSDLALQFAATTVERTSSRSDSVYCRKDIDTAT</sequence>
<dbReference type="InParanoid" id="A0A024GHC0"/>
<keyword evidence="2" id="KW-1185">Reference proteome</keyword>
<accession>A0A024GHC0</accession>
<dbReference type="AlphaFoldDB" id="A0A024GHC0"/>
<organism evidence="1 2">
    <name type="scientific">Albugo candida</name>
    <dbReference type="NCBI Taxonomy" id="65357"/>
    <lineage>
        <taxon>Eukaryota</taxon>
        <taxon>Sar</taxon>
        <taxon>Stramenopiles</taxon>
        <taxon>Oomycota</taxon>
        <taxon>Peronosporomycetes</taxon>
        <taxon>Albuginales</taxon>
        <taxon>Albuginaceae</taxon>
        <taxon>Albugo</taxon>
    </lineage>
</organism>
<evidence type="ECO:0000313" key="2">
    <source>
        <dbReference type="Proteomes" id="UP000053237"/>
    </source>
</evidence>
<proteinExistence type="predicted"/>
<protein>
    <submittedName>
        <fullName evidence="1">Uncharacterized protein</fullName>
    </submittedName>
</protein>
<name>A0A024GHC0_9STRA</name>
<gene>
    <name evidence="1" type="ORF">BN9_070240</name>
</gene>